<evidence type="ECO:0000313" key="6">
    <source>
        <dbReference type="EMBL" id="RXN83376.1"/>
    </source>
</evidence>
<dbReference type="InterPro" id="IPR000847">
    <property type="entry name" value="LysR_HTH_N"/>
</dbReference>
<dbReference type="AlphaFoldDB" id="A0A4V1MRD7"/>
<evidence type="ECO:0000256" key="3">
    <source>
        <dbReference type="ARBA" id="ARBA00023125"/>
    </source>
</evidence>
<keyword evidence="4" id="KW-0804">Transcription</keyword>
<dbReference type="InterPro" id="IPR036390">
    <property type="entry name" value="WH_DNA-bd_sf"/>
</dbReference>
<organism evidence="6 7">
    <name type="scientific">Achromobacter aloeverae</name>
    <dbReference type="NCBI Taxonomy" id="1750518"/>
    <lineage>
        <taxon>Bacteria</taxon>
        <taxon>Pseudomonadati</taxon>
        <taxon>Pseudomonadota</taxon>
        <taxon>Betaproteobacteria</taxon>
        <taxon>Burkholderiales</taxon>
        <taxon>Alcaligenaceae</taxon>
        <taxon>Achromobacter</taxon>
    </lineage>
</organism>
<evidence type="ECO:0000313" key="7">
    <source>
        <dbReference type="Proteomes" id="UP000290849"/>
    </source>
</evidence>
<evidence type="ECO:0000259" key="5">
    <source>
        <dbReference type="PROSITE" id="PS50931"/>
    </source>
</evidence>
<dbReference type="SUPFAM" id="SSF46785">
    <property type="entry name" value="Winged helix' DNA-binding domain"/>
    <property type="match status" value="1"/>
</dbReference>
<dbReference type="SUPFAM" id="SSF53850">
    <property type="entry name" value="Periplasmic binding protein-like II"/>
    <property type="match status" value="1"/>
</dbReference>
<dbReference type="CDD" id="cd08432">
    <property type="entry name" value="PBP2_GcdR_TrpI_HvrB_AmpR_like"/>
    <property type="match status" value="1"/>
</dbReference>
<dbReference type="FunFam" id="3.40.190.10:FF:000017">
    <property type="entry name" value="Glycine cleavage system transcriptional activator"/>
    <property type="match status" value="1"/>
</dbReference>
<dbReference type="EMBL" id="PYAL01000010">
    <property type="protein sequence ID" value="RXN83376.1"/>
    <property type="molecule type" value="Genomic_DNA"/>
</dbReference>
<dbReference type="FunFam" id="1.10.10.10:FF:000038">
    <property type="entry name" value="Glycine cleavage system transcriptional activator"/>
    <property type="match status" value="1"/>
</dbReference>
<dbReference type="GO" id="GO:0003700">
    <property type="term" value="F:DNA-binding transcription factor activity"/>
    <property type="evidence" value="ECO:0007669"/>
    <property type="project" value="InterPro"/>
</dbReference>
<dbReference type="Pfam" id="PF00126">
    <property type="entry name" value="HTH_1"/>
    <property type="match status" value="1"/>
</dbReference>
<sequence>MPRPIPPLNPLRAFEVAARHLSFTRAAEELCVTPSAVSHQIKVLEDNLGISLFVRDTKSLILTSAGKAYLPGVQEAFRQLVQATYRVQRESQVRALKLNLPPTFAVKWLIPRMKRFKALHPDVDLRVSTSKNMSDFERDDVDIEVRYGRGDYPGLHAERCLAVAVTPVCSPALLQGDAPLARAGDLRHHTLLHDDSTYDDVSNPDWATWLAHAGVEGVDTARGPSFWPSHLVIDAAIDGLGVALAKRNWVRRDIDAGRLVEPFPELALPIEFSYYLVYPEARAADPRIQAFATWVRDELQADGGDA</sequence>
<name>A0A4V1MRD7_9BURK</name>
<dbReference type="PANTHER" id="PTHR30537:SF26">
    <property type="entry name" value="GLYCINE CLEAVAGE SYSTEM TRANSCRIPTIONAL ACTIVATOR"/>
    <property type="match status" value="1"/>
</dbReference>
<gene>
    <name evidence="6" type="ORF">C7R54_28305</name>
</gene>
<dbReference type="NCBIfam" id="NF008352">
    <property type="entry name" value="PRK11139.1"/>
    <property type="match status" value="1"/>
</dbReference>
<proteinExistence type="inferred from homology"/>
<dbReference type="GO" id="GO:0006351">
    <property type="term" value="P:DNA-templated transcription"/>
    <property type="evidence" value="ECO:0007669"/>
    <property type="project" value="TreeGrafter"/>
</dbReference>
<dbReference type="PROSITE" id="PS50931">
    <property type="entry name" value="HTH_LYSR"/>
    <property type="match status" value="1"/>
</dbReference>
<evidence type="ECO:0000256" key="4">
    <source>
        <dbReference type="ARBA" id="ARBA00023163"/>
    </source>
</evidence>
<feature type="domain" description="HTH lysR-type" evidence="5">
    <location>
        <begin position="6"/>
        <end position="63"/>
    </location>
</feature>
<dbReference type="Gene3D" id="3.40.190.10">
    <property type="entry name" value="Periplasmic binding protein-like II"/>
    <property type="match status" value="2"/>
</dbReference>
<protein>
    <submittedName>
        <fullName evidence="6">LysR family transcriptional regulator</fullName>
    </submittedName>
</protein>
<keyword evidence="7" id="KW-1185">Reference proteome</keyword>
<dbReference type="InterPro" id="IPR058163">
    <property type="entry name" value="LysR-type_TF_proteobact-type"/>
</dbReference>
<keyword evidence="2" id="KW-0805">Transcription regulation</keyword>
<dbReference type="GO" id="GO:0043565">
    <property type="term" value="F:sequence-specific DNA binding"/>
    <property type="evidence" value="ECO:0007669"/>
    <property type="project" value="TreeGrafter"/>
</dbReference>
<dbReference type="Proteomes" id="UP000290849">
    <property type="component" value="Unassembled WGS sequence"/>
</dbReference>
<dbReference type="InterPro" id="IPR036388">
    <property type="entry name" value="WH-like_DNA-bd_sf"/>
</dbReference>
<dbReference type="OrthoDB" id="8591238at2"/>
<keyword evidence="3" id="KW-0238">DNA-binding</keyword>
<dbReference type="RefSeq" id="WP_129154270.1">
    <property type="nucleotide sequence ID" value="NZ_JBHSDO010000003.1"/>
</dbReference>
<dbReference type="PANTHER" id="PTHR30537">
    <property type="entry name" value="HTH-TYPE TRANSCRIPTIONAL REGULATOR"/>
    <property type="match status" value="1"/>
</dbReference>
<evidence type="ECO:0000256" key="1">
    <source>
        <dbReference type="ARBA" id="ARBA00009437"/>
    </source>
</evidence>
<accession>A0A4V1MRD7</accession>
<comment type="caution">
    <text evidence="6">The sequence shown here is derived from an EMBL/GenBank/DDBJ whole genome shotgun (WGS) entry which is preliminary data.</text>
</comment>
<evidence type="ECO:0000256" key="2">
    <source>
        <dbReference type="ARBA" id="ARBA00023015"/>
    </source>
</evidence>
<dbReference type="PRINTS" id="PR00039">
    <property type="entry name" value="HTHLYSR"/>
</dbReference>
<dbReference type="Gene3D" id="1.10.10.10">
    <property type="entry name" value="Winged helix-like DNA-binding domain superfamily/Winged helix DNA-binding domain"/>
    <property type="match status" value="1"/>
</dbReference>
<comment type="similarity">
    <text evidence="1">Belongs to the LysR transcriptional regulatory family.</text>
</comment>
<reference evidence="6 7" key="1">
    <citation type="journal article" date="2017" name="Int. J. Syst. Evol. Microbiol.">
        <title>Achromobacter aloeverae sp. nov., isolated from the root of Aloe vera (L.) Burm.f.</title>
        <authorList>
            <person name="Kuncharoen N."/>
            <person name="Muramatsu Y."/>
            <person name="Shibata C."/>
            <person name="Kamakura Y."/>
            <person name="Nakagawa Y."/>
            <person name="Tanasupawat S."/>
        </authorList>
    </citation>
    <scope>NUCLEOTIDE SEQUENCE [LARGE SCALE GENOMIC DNA]</scope>
    <source>
        <strain evidence="6 7">AVA-1</strain>
    </source>
</reference>
<dbReference type="InterPro" id="IPR005119">
    <property type="entry name" value="LysR_subst-bd"/>
</dbReference>
<dbReference type="Pfam" id="PF03466">
    <property type="entry name" value="LysR_substrate"/>
    <property type="match status" value="1"/>
</dbReference>